<feature type="transmembrane region" description="Helical" evidence="5">
    <location>
        <begin position="401"/>
        <end position="418"/>
    </location>
</feature>
<evidence type="ECO:0000256" key="2">
    <source>
        <dbReference type="ARBA" id="ARBA00022692"/>
    </source>
</evidence>
<accession>A0ABW9A9P7</accession>
<feature type="transmembrane region" description="Helical" evidence="5">
    <location>
        <begin position="155"/>
        <end position="171"/>
    </location>
</feature>
<keyword evidence="8" id="KW-1185">Reference proteome</keyword>
<keyword evidence="3 5" id="KW-1133">Transmembrane helix</keyword>
<evidence type="ECO:0000256" key="4">
    <source>
        <dbReference type="ARBA" id="ARBA00023136"/>
    </source>
</evidence>
<evidence type="ECO:0000256" key="5">
    <source>
        <dbReference type="SAM" id="Phobius"/>
    </source>
</evidence>
<dbReference type="EMBL" id="JAQQFM010000005">
    <property type="protein sequence ID" value="MFL9924944.1"/>
    <property type="molecule type" value="Genomic_DNA"/>
</dbReference>
<evidence type="ECO:0000259" key="6">
    <source>
        <dbReference type="Pfam" id="PF04932"/>
    </source>
</evidence>
<feature type="transmembrane region" description="Helical" evidence="5">
    <location>
        <begin position="215"/>
        <end position="234"/>
    </location>
</feature>
<comment type="subcellular location">
    <subcellularLocation>
        <location evidence="1">Membrane</location>
        <topology evidence="1">Multi-pass membrane protein</topology>
    </subcellularLocation>
</comment>
<keyword evidence="2 5" id="KW-0812">Transmembrane</keyword>
<comment type="caution">
    <text evidence="7">The sequence shown here is derived from an EMBL/GenBank/DDBJ whole genome shotgun (WGS) entry which is preliminary data.</text>
</comment>
<feature type="transmembrane region" description="Helical" evidence="5">
    <location>
        <begin position="90"/>
        <end position="114"/>
    </location>
</feature>
<dbReference type="InterPro" id="IPR051533">
    <property type="entry name" value="WaaL-like"/>
</dbReference>
<keyword evidence="7" id="KW-0436">Ligase</keyword>
<feature type="transmembrane region" description="Helical" evidence="5">
    <location>
        <begin position="367"/>
        <end position="389"/>
    </location>
</feature>
<dbReference type="Pfam" id="PF04932">
    <property type="entry name" value="Wzy_C"/>
    <property type="match status" value="1"/>
</dbReference>
<dbReference type="Proteomes" id="UP001629246">
    <property type="component" value="Unassembled WGS sequence"/>
</dbReference>
<dbReference type="PANTHER" id="PTHR37422">
    <property type="entry name" value="TEICHURONIC ACID BIOSYNTHESIS PROTEIN TUAE"/>
    <property type="match status" value="1"/>
</dbReference>
<gene>
    <name evidence="7" type="ORF">PQR62_11765</name>
</gene>
<reference evidence="7 8" key="1">
    <citation type="journal article" date="2024" name="Chem. Sci.">
        <title>Discovery of megapolipeptins by genome mining of a Burkholderiales bacteria collection.</title>
        <authorList>
            <person name="Paulo B.S."/>
            <person name="Recchia M.J.J."/>
            <person name="Lee S."/>
            <person name="Fergusson C.H."/>
            <person name="Romanowski S.B."/>
            <person name="Hernandez A."/>
            <person name="Krull N."/>
            <person name="Liu D.Y."/>
            <person name="Cavanagh H."/>
            <person name="Bos A."/>
            <person name="Gray C.A."/>
            <person name="Murphy B.T."/>
            <person name="Linington R.G."/>
            <person name="Eustaquio A.S."/>
        </authorList>
    </citation>
    <scope>NUCLEOTIDE SEQUENCE [LARGE SCALE GENOMIC DNA]</scope>
    <source>
        <strain evidence="7 8">RL21-008-BIB-A</strain>
    </source>
</reference>
<feature type="transmembrane region" description="Helical" evidence="5">
    <location>
        <begin position="240"/>
        <end position="258"/>
    </location>
</feature>
<keyword evidence="4 5" id="KW-0472">Membrane</keyword>
<sequence length="456" mass="51058">MREDVKKIHSPRLVQMHKKFFYFSAGNPSAANREGLTVRVIFQQVIFVLLFLFLSLGMVVNKLAGASFHLLLLASLIGIALGGQQRRKQFWLTLTKFWPLHLAMAGMALAVFANHLSLGGGSVKEYNFPLRFFAFTFLFWLFLQMELVQMRRLRWAFALGAIIMMVRTYYMTQGGASREYSNFMPIIAFTELAALLGCLGVLSIHWDRLRANWRFYGRTLFQVFAGIAGLYAVYLYQSRGAWFAIPVFVIAGCALLSPKRSYSRMLIGVLILASITLIYGATETVQQRLQQAESDLRGLAAGQADTSIGIRFQLWKGAWILLKEHPWAGVGSEGFAGALRDLAERKILSPSSIALPHAHNEFLFTGAVYGSIGLIALLALYLVPLIYFVRFLWVDDKAQKATAMMGVVLVCAFIANGLVDVMFLWRECAIFYGVVLSFLMACAAKERQLVPLAQLP</sequence>
<feature type="transmembrane region" description="Helical" evidence="5">
    <location>
        <begin position="183"/>
        <end position="203"/>
    </location>
</feature>
<proteinExistence type="predicted"/>
<name>A0ABW9A9P7_9BURK</name>
<evidence type="ECO:0000256" key="3">
    <source>
        <dbReference type="ARBA" id="ARBA00022989"/>
    </source>
</evidence>
<dbReference type="PANTHER" id="PTHR37422:SF23">
    <property type="entry name" value="TEICHURONIC ACID BIOSYNTHESIS PROTEIN TUAE"/>
    <property type="match status" value="1"/>
</dbReference>
<dbReference type="RefSeq" id="WP_408158064.1">
    <property type="nucleotide sequence ID" value="NZ_JAQQFM010000005.1"/>
</dbReference>
<evidence type="ECO:0000256" key="1">
    <source>
        <dbReference type="ARBA" id="ARBA00004141"/>
    </source>
</evidence>
<feature type="transmembrane region" description="Helical" evidence="5">
    <location>
        <begin position="424"/>
        <end position="444"/>
    </location>
</feature>
<protein>
    <submittedName>
        <fullName evidence="7">O-antigen ligase family protein</fullName>
    </submittedName>
</protein>
<feature type="transmembrane region" description="Helical" evidence="5">
    <location>
        <begin position="126"/>
        <end position="143"/>
    </location>
</feature>
<evidence type="ECO:0000313" key="8">
    <source>
        <dbReference type="Proteomes" id="UP001629246"/>
    </source>
</evidence>
<dbReference type="GO" id="GO:0016874">
    <property type="term" value="F:ligase activity"/>
    <property type="evidence" value="ECO:0007669"/>
    <property type="project" value="UniProtKB-KW"/>
</dbReference>
<feature type="domain" description="O-antigen ligase-related" evidence="6">
    <location>
        <begin position="226"/>
        <end position="378"/>
    </location>
</feature>
<feature type="transmembrane region" description="Helical" evidence="5">
    <location>
        <begin position="265"/>
        <end position="282"/>
    </location>
</feature>
<feature type="transmembrane region" description="Helical" evidence="5">
    <location>
        <begin position="40"/>
        <end position="60"/>
    </location>
</feature>
<dbReference type="InterPro" id="IPR007016">
    <property type="entry name" value="O-antigen_ligase-rel_domated"/>
</dbReference>
<feature type="transmembrane region" description="Helical" evidence="5">
    <location>
        <begin position="66"/>
        <end position="83"/>
    </location>
</feature>
<organism evidence="7 8">
    <name type="scientific">Herbaspirillum lusitanum</name>
    <dbReference type="NCBI Taxonomy" id="213312"/>
    <lineage>
        <taxon>Bacteria</taxon>
        <taxon>Pseudomonadati</taxon>
        <taxon>Pseudomonadota</taxon>
        <taxon>Betaproteobacteria</taxon>
        <taxon>Burkholderiales</taxon>
        <taxon>Oxalobacteraceae</taxon>
        <taxon>Herbaspirillum</taxon>
    </lineage>
</organism>
<evidence type="ECO:0000313" key="7">
    <source>
        <dbReference type="EMBL" id="MFL9924944.1"/>
    </source>
</evidence>